<reference evidence="2" key="1">
    <citation type="submission" date="2018-05" db="EMBL/GenBank/DDBJ databases">
        <title>Pedobacter paludis sp. nov., isolated from wetland soil.</title>
        <authorList>
            <person name="Zhang Y."/>
        </authorList>
    </citation>
    <scope>NUCLEOTIDE SEQUENCE [LARGE SCALE GENOMIC DNA]</scope>
    <source>
        <strain evidence="2">R-8</strain>
    </source>
</reference>
<sequence length="177" mass="20200">MNELKRIFHELFRKEPTIVKIPSWSHYSPKEFILANGIAPIEYMHIALSPRTDSQFHFYNDSLQSHISGMVREIEGNNGWSAPMESVAKQMIKEALPIRGFDFYLMGMPKKNKGKTYELLVKAGTALALNEAFDLGHDRLMLSTVVSRTNGDSILDTLFLSQIFQHSEITGQRLEKI</sequence>
<comment type="caution">
    <text evidence="1">The sequence shown here is derived from an EMBL/GenBank/DDBJ whole genome shotgun (WGS) entry which is preliminary data.</text>
</comment>
<evidence type="ECO:0000313" key="1">
    <source>
        <dbReference type="EMBL" id="PWS32638.1"/>
    </source>
</evidence>
<name>A0A317F572_9SPHI</name>
<dbReference type="Proteomes" id="UP000245391">
    <property type="component" value="Unassembled WGS sequence"/>
</dbReference>
<proteinExistence type="predicted"/>
<keyword evidence="2" id="KW-1185">Reference proteome</keyword>
<protein>
    <submittedName>
        <fullName evidence="1">Uncharacterized protein</fullName>
    </submittedName>
</protein>
<evidence type="ECO:0000313" key="2">
    <source>
        <dbReference type="Proteomes" id="UP000245391"/>
    </source>
</evidence>
<organism evidence="1 2">
    <name type="scientific">Pedobacter paludis</name>
    <dbReference type="NCBI Taxonomy" id="2203212"/>
    <lineage>
        <taxon>Bacteria</taxon>
        <taxon>Pseudomonadati</taxon>
        <taxon>Bacteroidota</taxon>
        <taxon>Sphingobacteriia</taxon>
        <taxon>Sphingobacteriales</taxon>
        <taxon>Sphingobacteriaceae</taxon>
        <taxon>Pedobacter</taxon>
    </lineage>
</organism>
<accession>A0A317F572</accession>
<dbReference type="EMBL" id="QGNY01000002">
    <property type="protein sequence ID" value="PWS32638.1"/>
    <property type="molecule type" value="Genomic_DNA"/>
</dbReference>
<dbReference type="RefSeq" id="WP_109928810.1">
    <property type="nucleotide sequence ID" value="NZ_QGNY01000002.1"/>
</dbReference>
<gene>
    <name evidence="1" type="ORF">DF947_06075</name>
</gene>
<dbReference type="AlphaFoldDB" id="A0A317F572"/>